<dbReference type="PANTHER" id="PTHR21198:SF7">
    <property type="entry name" value="ASPARTATE-GLUTAMATE RACEMASE FAMILY"/>
    <property type="match status" value="1"/>
</dbReference>
<sequence length="251" mass="26671">MATQVVGILGGMGPAAGADFVRLFVDACARLLQARGDRVRDQAFPEHWLAQVPVPDRSGALLSTEAGAHQPLEPMLQALGRLAALGVQSVAMACNTAHAWHGRLQARFPQIDLLHVADEVARALRAEGVPQAILLATTGTYQTRLYDEALARVGMGLITPDAAGRERLMHGIYEGVKRGDLALAQRCFAEVAQDLLDRHGPQPLIMGCTEIPLALPGAPGLVGQRLLDPAQYLAQALALRAYGGRPAAQMS</sequence>
<dbReference type="EMBL" id="JAQSIP010000009">
    <property type="protein sequence ID" value="MDD0840276.1"/>
    <property type="molecule type" value="Genomic_DNA"/>
</dbReference>
<organism evidence="3 4">
    <name type="scientific">Curvibacter cyanobacteriorum</name>
    <dbReference type="NCBI Taxonomy" id="3026422"/>
    <lineage>
        <taxon>Bacteria</taxon>
        <taxon>Pseudomonadati</taxon>
        <taxon>Pseudomonadota</taxon>
        <taxon>Betaproteobacteria</taxon>
        <taxon>Burkholderiales</taxon>
        <taxon>Comamonadaceae</taxon>
        <taxon>Curvibacter</taxon>
    </lineage>
</organism>
<dbReference type="InterPro" id="IPR015942">
    <property type="entry name" value="Asp/Glu/hydantoin_racemase"/>
</dbReference>
<dbReference type="Pfam" id="PF01177">
    <property type="entry name" value="Asp_Glu_race"/>
    <property type="match status" value="1"/>
</dbReference>
<proteinExistence type="inferred from homology"/>
<dbReference type="NCBIfam" id="TIGR00035">
    <property type="entry name" value="asp_race"/>
    <property type="match status" value="1"/>
</dbReference>
<dbReference type="GO" id="GO:0016853">
    <property type="term" value="F:isomerase activity"/>
    <property type="evidence" value="ECO:0007669"/>
    <property type="project" value="UniProtKB-KW"/>
</dbReference>
<keyword evidence="2 3" id="KW-0413">Isomerase</keyword>
<protein>
    <submittedName>
        <fullName evidence="3">Amino acid racemase</fullName>
        <ecNumber evidence="3">5.1.1.-</ecNumber>
    </submittedName>
</protein>
<gene>
    <name evidence="3" type="ORF">PSQ40_16960</name>
</gene>
<comment type="caution">
    <text evidence="3">The sequence shown here is derived from an EMBL/GenBank/DDBJ whole genome shotgun (WGS) entry which is preliminary data.</text>
</comment>
<dbReference type="InterPro" id="IPR004380">
    <property type="entry name" value="Asp_race"/>
</dbReference>
<evidence type="ECO:0000313" key="4">
    <source>
        <dbReference type="Proteomes" id="UP001528673"/>
    </source>
</evidence>
<dbReference type="SUPFAM" id="SSF53681">
    <property type="entry name" value="Aspartate/glutamate racemase"/>
    <property type="match status" value="2"/>
</dbReference>
<dbReference type="EC" id="5.1.1.-" evidence="3"/>
<accession>A0ABT5N479</accession>
<reference evidence="3 4" key="1">
    <citation type="submission" date="2023-02" db="EMBL/GenBank/DDBJ databases">
        <title>Bacterial whole genomic sequence of Curvibacter sp. HBC61.</title>
        <authorList>
            <person name="Le V."/>
            <person name="Ko S.-R."/>
            <person name="Ahn C.-Y."/>
            <person name="Oh H.-M."/>
        </authorList>
    </citation>
    <scope>NUCLEOTIDE SEQUENCE [LARGE SCALE GENOMIC DNA]</scope>
    <source>
        <strain evidence="3 4">HBC61</strain>
    </source>
</reference>
<dbReference type="InterPro" id="IPR001920">
    <property type="entry name" value="Asp/Glu_race"/>
</dbReference>
<dbReference type="PANTHER" id="PTHR21198">
    <property type="entry name" value="GLUTAMATE RACEMASE"/>
    <property type="match status" value="1"/>
</dbReference>
<evidence type="ECO:0000256" key="1">
    <source>
        <dbReference type="ARBA" id="ARBA00007847"/>
    </source>
</evidence>
<name>A0ABT5N479_9BURK</name>
<evidence type="ECO:0000256" key="2">
    <source>
        <dbReference type="ARBA" id="ARBA00023235"/>
    </source>
</evidence>
<comment type="similarity">
    <text evidence="1">Belongs to the aspartate/glutamate racemases family.</text>
</comment>
<keyword evidence="4" id="KW-1185">Reference proteome</keyword>
<dbReference type="RefSeq" id="WP_273953074.1">
    <property type="nucleotide sequence ID" value="NZ_JAQSIP010000009.1"/>
</dbReference>
<evidence type="ECO:0000313" key="3">
    <source>
        <dbReference type="EMBL" id="MDD0840276.1"/>
    </source>
</evidence>
<dbReference type="Proteomes" id="UP001528673">
    <property type="component" value="Unassembled WGS sequence"/>
</dbReference>
<dbReference type="Gene3D" id="3.40.50.1860">
    <property type="match status" value="2"/>
</dbReference>